<keyword evidence="6" id="KW-1185">Reference proteome</keyword>
<dbReference type="Proteomes" id="UP000054422">
    <property type="component" value="Unassembled WGS sequence"/>
</dbReference>
<dbReference type="InterPro" id="IPR052781">
    <property type="entry name" value="Cys_protease_inhibitor_I42"/>
</dbReference>
<evidence type="ECO:0000256" key="3">
    <source>
        <dbReference type="SAM" id="SignalP"/>
    </source>
</evidence>
<dbReference type="Pfam" id="PF09394">
    <property type="entry name" value="Inhibitor_I42"/>
    <property type="match status" value="1"/>
</dbReference>
<dbReference type="PANTHER" id="PTHR36530:SF1">
    <property type="entry name" value="AMOEBIASIN-1"/>
    <property type="match status" value="1"/>
</dbReference>
<proteinExistence type="predicted"/>
<feature type="signal peptide" evidence="3">
    <location>
        <begin position="1"/>
        <end position="18"/>
    </location>
</feature>
<feature type="chain" id="PRO_5001993774" description="Proteinase inhibitor I42 chagasin domain-containing protein" evidence="3">
    <location>
        <begin position="19"/>
        <end position="124"/>
    </location>
</feature>
<dbReference type="GO" id="GO:0004869">
    <property type="term" value="F:cysteine-type endopeptidase inhibitor activity"/>
    <property type="evidence" value="ECO:0007669"/>
    <property type="project" value="UniProtKB-KW"/>
</dbReference>
<dbReference type="AlphaFoldDB" id="A0A0A2SQ52"/>
<accession>A0A0A2SQ52</accession>
<feature type="domain" description="Proteinase inhibitor I42 chagasin" evidence="4">
    <location>
        <begin position="30"/>
        <end position="115"/>
    </location>
</feature>
<dbReference type="PANTHER" id="PTHR36530">
    <property type="entry name" value="INHIBITOR OF CYSTEINE PEPTIDASE"/>
    <property type="match status" value="1"/>
</dbReference>
<evidence type="ECO:0000259" key="4">
    <source>
        <dbReference type="Pfam" id="PF09394"/>
    </source>
</evidence>
<evidence type="ECO:0000256" key="1">
    <source>
        <dbReference type="ARBA" id="ARBA00022690"/>
    </source>
</evidence>
<keyword evidence="3" id="KW-0732">Signal</keyword>
<comment type="caution">
    <text evidence="5">The sequence shown here is derived from an EMBL/GenBank/DDBJ whole genome shotgun (WGS) entry which is preliminary data.</text>
</comment>
<organism evidence="5 6">
    <name type="scientific">Legionella norrlandica</name>
    <dbReference type="NCBI Taxonomy" id="1498499"/>
    <lineage>
        <taxon>Bacteria</taxon>
        <taxon>Pseudomonadati</taxon>
        <taxon>Pseudomonadota</taxon>
        <taxon>Gammaproteobacteria</taxon>
        <taxon>Legionellales</taxon>
        <taxon>Legionellaceae</taxon>
        <taxon>Legionella</taxon>
    </lineage>
</organism>
<protein>
    <recommendedName>
        <fullName evidence="4">Proteinase inhibitor I42 chagasin domain-containing protein</fullName>
    </recommendedName>
</protein>
<evidence type="ECO:0000256" key="2">
    <source>
        <dbReference type="ARBA" id="ARBA00022704"/>
    </source>
</evidence>
<dbReference type="STRING" id="1498499.EP47_05185"/>
<dbReference type="Gene3D" id="2.60.40.2020">
    <property type="match status" value="1"/>
</dbReference>
<evidence type="ECO:0000313" key="6">
    <source>
        <dbReference type="Proteomes" id="UP000054422"/>
    </source>
</evidence>
<dbReference type="SUPFAM" id="SSF141066">
    <property type="entry name" value="ICP-like"/>
    <property type="match status" value="1"/>
</dbReference>
<evidence type="ECO:0000313" key="5">
    <source>
        <dbReference type="EMBL" id="KGP62862.1"/>
    </source>
</evidence>
<dbReference type="InterPro" id="IPR036331">
    <property type="entry name" value="Chagasin-like_sf"/>
</dbReference>
<reference evidence="5 6" key="1">
    <citation type="submission" date="2014-05" db="EMBL/GenBank/DDBJ databases">
        <authorList>
            <person name="Rizzardi K."/>
            <person name="Winiecka-Krusnell J."/>
            <person name="Ramliden M."/>
            <person name="Alm E."/>
            <person name="Andersson S."/>
            <person name="Byfors S."/>
        </authorList>
    </citation>
    <scope>NUCLEOTIDE SEQUENCE [LARGE SCALE GENOMIC DNA]</scope>
    <source>
        <strain evidence="5 6">LEGN</strain>
    </source>
</reference>
<sequence>MKILLGCFMLAFSVLAQAGDDVTMKVSSKDPSFVVSLAANPTTGYQWSIVTFDENLLTLSNSVYEKPQTNLIGAGGKMLFIFNLNKGKTYPKQTKMTFKYARAWEPASGTTKKVIINFVDPAQN</sequence>
<keyword evidence="1" id="KW-0646">Protease inhibitor</keyword>
<dbReference type="RefSeq" id="WP_035890431.1">
    <property type="nucleotide sequence ID" value="NZ_JNCF01000037.1"/>
</dbReference>
<dbReference type="EMBL" id="JNCF01000037">
    <property type="protein sequence ID" value="KGP62862.1"/>
    <property type="molecule type" value="Genomic_DNA"/>
</dbReference>
<keyword evidence="2" id="KW-0789">Thiol protease inhibitor</keyword>
<gene>
    <name evidence="5" type="ORF">EP47_05185</name>
</gene>
<dbReference type="InterPro" id="IPR018990">
    <property type="entry name" value="Prot_inh_I42_chagasin"/>
</dbReference>
<dbReference type="OrthoDB" id="670336at2"/>
<name>A0A0A2SQ52_9GAMM</name>